<dbReference type="Proteomes" id="UP000007519">
    <property type="component" value="Chromosome"/>
</dbReference>
<sequence>MHQVYTLSFLFMLFGFSLMGQPGPSPTKALLTLEFVHPESGVRFPSLPFRLQRVETGESWQFATDKEGKANCLLPINSRYELYVRESNLIANINIEAGEFQEHRIQIPFDGEGSPVVERKEELCHLKIQLIDHQQRPYSARERLRLQNKATGEDSLLWIEGGRLEIDLPKHSRYILSFAKAPNYAEIVLGGQDYWEEQVLFERKKGYDKFPSRSHGLVNFRYVDLEGNSVPNEPVEALDRASGERFTAFTNKGGLAQLLLPLGRTYLFSTAYNPHFEEREIVCAEGYALYELDLLYQAPSSADWLKSFAQQAALNRLNDSLRADLLAKAAANLKAQQAAEEKQKALDPMLSKLDLRGIKTFRIRKLIERKSQILKDSLQLNPKVLEHHYKKPILASLLRLQDAWEKRIIVTDVTASMSPYFEEILLWHSLNLMKATDNKYVFFNDGDNEMNSHKVLGRTGGLYYCQGKVIQLDQIIGRLKEASGVRRAGGDAPENDIEALLAAQALRTDSLEEIILIADAFSPVRDMALLYQLNCPIRVILCGWEEGNEFYPKTPLPNPEYLTIAHRTGGSVHTLTKDLWDLSKKDDGDVIELSGLRFLLKNHQFIKN</sequence>
<name>H6L1S8_SAPGL</name>
<proteinExistence type="predicted"/>
<dbReference type="eggNOG" id="COG3064">
    <property type="taxonomic scope" value="Bacteria"/>
</dbReference>
<accession>H6L1S8</accession>
<gene>
    <name evidence="1" type="ordered locus">SGRA_3431</name>
</gene>
<dbReference type="EMBL" id="CP002831">
    <property type="protein sequence ID" value="AFC26156.1"/>
    <property type="molecule type" value="Genomic_DNA"/>
</dbReference>
<dbReference type="AlphaFoldDB" id="H6L1S8"/>
<protein>
    <submittedName>
        <fullName evidence="1">Uncharacterized protein</fullName>
    </submittedName>
</protein>
<dbReference type="OrthoDB" id="976903at2"/>
<evidence type="ECO:0000313" key="2">
    <source>
        <dbReference type="Proteomes" id="UP000007519"/>
    </source>
</evidence>
<dbReference type="STRING" id="984262.SGRA_3431"/>
<reference evidence="1 2" key="1">
    <citation type="journal article" date="2012" name="Stand. Genomic Sci.">
        <title>Complete genome sequencing and analysis of Saprospira grandis str. Lewin, a predatory marine bacterium.</title>
        <authorList>
            <person name="Saw J.H."/>
            <person name="Yuryev A."/>
            <person name="Kanbe M."/>
            <person name="Hou S."/>
            <person name="Young A.G."/>
            <person name="Aizawa S."/>
            <person name="Alam M."/>
        </authorList>
    </citation>
    <scope>NUCLEOTIDE SEQUENCE [LARGE SCALE GENOMIC DNA]</scope>
    <source>
        <strain evidence="1 2">Lewin</strain>
    </source>
</reference>
<evidence type="ECO:0000313" key="1">
    <source>
        <dbReference type="EMBL" id="AFC26156.1"/>
    </source>
</evidence>
<dbReference type="RefSeq" id="WP_015693750.1">
    <property type="nucleotide sequence ID" value="NC_016940.1"/>
</dbReference>
<organism evidence="1 2">
    <name type="scientific">Saprospira grandis (strain Lewin)</name>
    <dbReference type="NCBI Taxonomy" id="984262"/>
    <lineage>
        <taxon>Bacteria</taxon>
        <taxon>Pseudomonadati</taxon>
        <taxon>Bacteroidota</taxon>
        <taxon>Saprospiria</taxon>
        <taxon>Saprospirales</taxon>
        <taxon>Saprospiraceae</taxon>
        <taxon>Saprospira</taxon>
    </lineage>
</organism>
<dbReference type="HOGENOM" id="CLU_448970_0_0_10"/>
<keyword evidence="2" id="KW-1185">Reference proteome</keyword>
<dbReference type="KEGG" id="sgn:SGRA_3431"/>